<organism evidence="1 2">
    <name type="scientific">Portunus trituberculatus</name>
    <name type="common">Swimming crab</name>
    <name type="synonym">Neptunus trituberculatus</name>
    <dbReference type="NCBI Taxonomy" id="210409"/>
    <lineage>
        <taxon>Eukaryota</taxon>
        <taxon>Metazoa</taxon>
        <taxon>Ecdysozoa</taxon>
        <taxon>Arthropoda</taxon>
        <taxon>Crustacea</taxon>
        <taxon>Multicrustacea</taxon>
        <taxon>Malacostraca</taxon>
        <taxon>Eumalacostraca</taxon>
        <taxon>Eucarida</taxon>
        <taxon>Decapoda</taxon>
        <taxon>Pleocyemata</taxon>
        <taxon>Brachyura</taxon>
        <taxon>Eubrachyura</taxon>
        <taxon>Portunoidea</taxon>
        <taxon>Portunidae</taxon>
        <taxon>Portuninae</taxon>
        <taxon>Portunus</taxon>
    </lineage>
</organism>
<comment type="caution">
    <text evidence="1">The sequence shown here is derived from an EMBL/GenBank/DDBJ whole genome shotgun (WGS) entry which is preliminary data.</text>
</comment>
<proteinExistence type="predicted"/>
<keyword evidence="2" id="KW-1185">Reference proteome</keyword>
<accession>A0A5B7F0V3</accession>
<dbReference type="EMBL" id="VSRR010004015">
    <property type="protein sequence ID" value="MPC38224.1"/>
    <property type="molecule type" value="Genomic_DNA"/>
</dbReference>
<evidence type="ECO:0000313" key="2">
    <source>
        <dbReference type="Proteomes" id="UP000324222"/>
    </source>
</evidence>
<sequence>MIHYPPLNSQYRENGHFYPRNDYESCSFYTPQKAKLVQTLRPQRLGSFR</sequence>
<evidence type="ECO:0000313" key="1">
    <source>
        <dbReference type="EMBL" id="MPC38224.1"/>
    </source>
</evidence>
<dbReference type="AlphaFoldDB" id="A0A5B7F0V3"/>
<dbReference type="Proteomes" id="UP000324222">
    <property type="component" value="Unassembled WGS sequence"/>
</dbReference>
<reference evidence="1 2" key="1">
    <citation type="submission" date="2019-05" db="EMBL/GenBank/DDBJ databases">
        <title>Another draft genome of Portunus trituberculatus and its Hox gene families provides insights of decapod evolution.</title>
        <authorList>
            <person name="Jeong J.-H."/>
            <person name="Song I."/>
            <person name="Kim S."/>
            <person name="Choi T."/>
            <person name="Kim D."/>
            <person name="Ryu S."/>
            <person name="Kim W."/>
        </authorList>
    </citation>
    <scope>NUCLEOTIDE SEQUENCE [LARGE SCALE GENOMIC DNA]</scope>
    <source>
        <tissue evidence="1">Muscle</tissue>
    </source>
</reference>
<protein>
    <submittedName>
        <fullName evidence="1">Uncharacterized protein</fullName>
    </submittedName>
</protein>
<name>A0A5B7F0V3_PORTR</name>
<gene>
    <name evidence="1" type="ORF">E2C01_031729</name>
</gene>